<dbReference type="Gene3D" id="3.40.50.620">
    <property type="entry name" value="HUPs"/>
    <property type="match status" value="2"/>
</dbReference>
<dbReference type="RefSeq" id="WP_312646863.1">
    <property type="nucleotide sequence ID" value="NZ_CP116967.1"/>
</dbReference>
<dbReference type="KEGG" id="nall:PP769_09435"/>
<dbReference type="Pfam" id="PF00582">
    <property type="entry name" value="Usp"/>
    <property type="match status" value="2"/>
</dbReference>
<protein>
    <submittedName>
        <fullName evidence="3">Universal stress protein</fullName>
    </submittedName>
</protein>
<evidence type="ECO:0000256" key="1">
    <source>
        <dbReference type="ARBA" id="ARBA00008791"/>
    </source>
</evidence>
<gene>
    <name evidence="3" type="ORF">PP769_09435</name>
</gene>
<evidence type="ECO:0000259" key="2">
    <source>
        <dbReference type="Pfam" id="PF00582"/>
    </source>
</evidence>
<keyword evidence="4" id="KW-1185">Reference proteome</keyword>
<dbReference type="PANTHER" id="PTHR31964:SF113">
    <property type="entry name" value="USPA DOMAIN-CONTAINING PROTEIN"/>
    <property type="match status" value="1"/>
</dbReference>
<dbReference type="AlphaFoldDB" id="A0AA96GKD9"/>
<dbReference type="InterPro" id="IPR006016">
    <property type="entry name" value="UspA"/>
</dbReference>
<dbReference type="EMBL" id="CP116967">
    <property type="protein sequence ID" value="WNM59959.1"/>
    <property type="molecule type" value="Genomic_DNA"/>
</dbReference>
<evidence type="ECO:0000313" key="4">
    <source>
        <dbReference type="Proteomes" id="UP001302719"/>
    </source>
</evidence>
<dbReference type="PANTHER" id="PTHR31964">
    <property type="entry name" value="ADENINE NUCLEOTIDE ALPHA HYDROLASES-LIKE SUPERFAMILY PROTEIN"/>
    <property type="match status" value="1"/>
</dbReference>
<dbReference type="InterPro" id="IPR006015">
    <property type="entry name" value="Universal_stress_UspA"/>
</dbReference>
<proteinExistence type="inferred from homology"/>
<organism evidence="3 4">
    <name type="scientific">Candidatus Nitrospira allomarina</name>
    <dbReference type="NCBI Taxonomy" id="3020900"/>
    <lineage>
        <taxon>Bacteria</taxon>
        <taxon>Pseudomonadati</taxon>
        <taxon>Nitrospirota</taxon>
        <taxon>Nitrospiria</taxon>
        <taxon>Nitrospirales</taxon>
        <taxon>Nitrospiraceae</taxon>
        <taxon>Nitrospira</taxon>
    </lineage>
</organism>
<evidence type="ECO:0000313" key="3">
    <source>
        <dbReference type="EMBL" id="WNM59959.1"/>
    </source>
</evidence>
<dbReference type="Proteomes" id="UP001302719">
    <property type="component" value="Chromosome"/>
</dbReference>
<dbReference type="PRINTS" id="PR01438">
    <property type="entry name" value="UNVRSLSTRESS"/>
</dbReference>
<accession>A0AA96GKD9</accession>
<dbReference type="CDD" id="cd00293">
    <property type="entry name" value="USP-like"/>
    <property type="match status" value="2"/>
</dbReference>
<feature type="domain" description="UspA" evidence="2">
    <location>
        <begin position="149"/>
        <end position="287"/>
    </location>
</feature>
<comment type="similarity">
    <text evidence="1">Belongs to the universal stress protein A family.</text>
</comment>
<sequence>MKYLLAVDGSDQSVDAVRVFEALSPAESLMVLHVVNVPGIPYPSIGAGIAKDLRLAVDKAMREEGERIIEQALSLLPLHPGSVMRRLEMGTPAEVILTMVKEKGTDLVVLGARGIGQIREQMFGSVSHRVMTHASCSTLIIKKPTRKIQQVLIPVESLEDGEVVVRFLKKKPFREPITATVLHVIPFSEPVWPVGAMISPEFRKEMIAYGEKFTNGLSAELKQMGHEAKGVVVVGAPSHTIIKEANKYAADVILMRTHSRSGVSRFLLGSVSHSVVHHTESSILFVRE</sequence>
<dbReference type="InterPro" id="IPR014729">
    <property type="entry name" value="Rossmann-like_a/b/a_fold"/>
</dbReference>
<feature type="domain" description="UspA" evidence="2">
    <location>
        <begin position="4"/>
        <end position="142"/>
    </location>
</feature>
<reference evidence="3 4" key="1">
    <citation type="submission" date="2023-01" db="EMBL/GenBank/DDBJ databases">
        <title>Cultivation and genomic characterization of new, ubiquitous marine nitrite-oxidizing bacteria from the Nitrospirales.</title>
        <authorList>
            <person name="Mueller A.J."/>
            <person name="Daebeler A."/>
            <person name="Herbold C.W."/>
            <person name="Kirkegaard R.H."/>
            <person name="Daims H."/>
        </authorList>
    </citation>
    <scope>NUCLEOTIDE SEQUENCE [LARGE SCALE GENOMIC DNA]</scope>
    <source>
        <strain evidence="3 4">VA</strain>
    </source>
</reference>
<dbReference type="SUPFAM" id="SSF52402">
    <property type="entry name" value="Adenine nucleotide alpha hydrolases-like"/>
    <property type="match status" value="2"/>
</dbReference>
<name>A0AA96GKD9_9BACT</name>